<dbReference type="InterPro" id="IPR011701">
    <property type="entry name" value="MFS"/>
</dbReference>
<dbReference type="PROSITE" id="PS50850">
    <property type="entry name" value="MFS"/>
    <property type="match status" value="1"/>
</dbReference>
<keyword evidence="3" id="KW-0813">Transport</keyword>
<feature type="transmembrane region" description="Helical" evidence="8">
    <location>
        <begin position="308"/>
        <end position="333"/>
    </location>
</feature>
<keyword evidence="11" id="KW-1185">Reference proteome</keyword>
<feature type="transmembrane region" description="Helical" evidence="8">
    <location>
        <begin position="396"/>
        <end position="419"/>
    </location>
</feature>
<organism evidence="10 11">
    <name type="scientific">Gordonibacter urolithinfaciens</name>
    <dbReference type="NCBI Taxonomy" id="1335613"/>
    <lineage>
        <taxon>Bacteria</taxon>
        <taxon>Bacillati</taxon>
        <taxon>Actinomycetota</taxon>
        <taxon>Coriobacteriia</taxon>
        <taxon>Eggerthellales</taxon>
        <taxon>Eggerthellaceae</taxon>
        <taxon>Gordonibacter</taxon>
    </lineage>
</organism>
<dbReference type="NCBIfam" id="TIGR00711">
    <property type="entry name" value="efflux_EmrB"/>
    <property type="match status" value="1"/>
</dbReference>
<dbReference type="AlphaFoldDB" id="A0A6N8ID97"/>
<keyword evidence="6 8" id="KW-1133">Transmembrane helix</keyword>
<comment type="caution">
    <text evidence="10">The sequence shown here is derived from an EMBL/GenBank/DDBJ whole genome shotgun (WGS) entry which is preliminary data.</text>
</comment>
<evidence type="ECO:0000259" key="9">
    <source>
        <dbReference type="PROSITE" id="PS50850"/>
    </source>
</evidence>
<feature type="transmembrane region" description="Helical" evidence="8">
    <location>
        <begin position="212"/>
        <end position="235"/>
    </location>
</feature>
<feature type="transmembrane region" description="Helical" evidence="8">
    <location>
        <begin position="95"/>
        <end position="115"/>
    </location>
</feature>
<dbReference type="GO" id="GO:0005886">
    <property type="term" value="C:plasma membrane"/>
    <property type="evidence" value="ECO:0007669"/>
    <property type="project" value="UniProtKB-SubCell"/>
</dbReference>
<dbReference type="PANTHER" id="PTHR42718">
    <property type="entry name" value="MAJOR FACILITATOR SUPERFAMILY MULTIDRUG TRANSPORTER MFSC"/>
    <property type="match status" value="1"/>
</dbReference>
<evidence type="ECO:0000256" key="5">
    <source>
        <dbReference type="ARBA" id="ARBA00022692"/>
    </source>
</evidence>
<protein>
    <submittedName>
        <fullName evidence="10">DHA2 family efflux MFS transporter permease subunit</fullName>
    </submittedName>
</protein>
<evidence type="ECO:0000313" key="10">
    <source>
        <dbReference type="EMBL" id="MVN13811.1"/>
    </source>
</evidence>
<gene>
    <name evidence="10" type="ORF">GO738_00300</name>
</gene>
<dbReference type="Pfam" id="PF07690">
    <property type="entry name" value="MFS_1"/>
    <property type="match status" value="1"/>
</dbReference>
<dbReference type="EMBL" id="WPOC01000001">
    <property type="protein sequence ID" value="MVN13811.1"/>
    <property type="molecule type" value="Genomic_DNA"/>
</dbReference>
<dbReference type="SUPFAM" id="SSF103473">
    <property type="entry name" value="MFS general substrate transporter"/>
    <property type="match status" value="1"/>
</dbReference>
<evidence type="ECO:0000256" key="8">
    <source>
        <dbReference type="SAM" id="Phobius"/>
    </source>
</evidence>
<evidence type="ECO:0000256" key="6">
    <source>
        <dbReference type="ARBA" id="ARBA00022989"/>
    </source>
</evidence>
<evidence type="ECO:0000256" key="7">
    <source>
        <dbReference type="ARBA" id="ARBA00023136"/>
    </source>
</evidence>
<name>A0A6N8ID97_9ACTN</name>
<accession>A0A6N8ID97</accession>
<feature type="transmembrane region" description="Helical" evidence="8">
    <location>
        <begin position="54"/>
        <end position="75"/>
    </location>
</feature>
<evidence type="ECO:0000313" key="11">
    <source>
        <dbReference type="Proteomes" id="UP000468327"/>
    </source>
</evidence>
<dbReference type="InterPro" id="IPR020846">
    <property type="entry name" value="MFS_dom"/>
</dbReference>
<evidence type="ECO:0000256" key="3">
    <source>
        <dbReference type="ARBA" id="ARBA00022448"/>
    </source>
</evidence>
<comment type="subcellular location">
    <subcellularLocation>
        <location evidence="1">Cell membrane</location>
        <topology evidence="1">Multi-pass membrane protein</topology>
    </subcellularLocation>
</comment>
<dbReference type="PRINTS" id="PR01036">
    <property type="entry name" value="TCRTETB"/>
</dbReference>
<dbReference type="Proteomes" id="UP000468327">
    <property type="component" value="Unassembled WGS sequence"/>
</dbReference>
<feature type="transmembrane region" description="Helical" evidence="8">
    <location>
        <begin position="127"/>
        <end position="149"/>
    </location>
</feature>
<comment type="similarity">
    <text evidence="2">Belongs to the major facilitator superfamily. EmrB family.</text>
</comment>
<dbReference type="GO" id="GO:0022857">
    <property type="term" value="F:transmembrane transporter activity"/>
    <property type="evidence" value="ECO:0007669"/>
    <property type="project" value="InterPro"/>
</dbReference>
<dbReference type="Gene3D" id="1.20.1720.10">
    <property type="entry name" value="Multidrug resistance protein D"/>
    <property type="match status" value="1"/>
</dbReference>
<feature type="transmembrane region" description="Helical" evidence="8">
    <location>
        <begin position="478"/>
        <end position="497"/>
    </location>
</feature>
<dbReference type="PANTHER" id="PTHR42718:SF9">
    <property type="entry name" value="MAJOR FACILITATOR SUPERFAMILY MULTIDRUG TRANSPORTER MFSC"/>
    <property type="match status" value="1"/>
</dbReference>
<dbReference type="Gene3D" id="1.20.1250.20">
    <property type="entry name" value="MFS general substrate transporter like domains"/>
    <property type="match status" value="1"/>
</dbReference>
<feature type="transmembrane region" description="Helical" evidence="8">
    <location>
        <begin position="242"/>
        <end position="261"/>
    </location>
</feature>
<evidence type="ECO:0000256" key="1">
    <source>
        <dbReference type="ARBA" id="ARBA00004651"/>
    </source>
</evidence>
<reference evidence="10 11" key="1">
    <citation type="submission" date="2019-11" db="EMBL/GenBank/DDBJ databases">
        <title>Whole genome shotgun sequencing (WGS) data from Adlercreutzia equolifaciens ResAG-91, Eggerthella lenta MRI-F36, MRI-F37, MRI-F40, ResAG-49, ResAG-88, ResAG-121, ResAG-145, and Gordonibacter sp. ResAG-5, ResAG-26, ResAG-43, ResAG-50, ResAG-59.</title>
        <authorList>
            <person name="Stoll D.A."/>
            <person name="Danylec N."/>
            <person name="Franz C.M.A.P."/>
            <person name="Huch M."/>
        </authorList>
    </citation>
    <scope>NUCLEOTIDE SEQUENCE [LARGE SCALE GENOMIC DNA]</scope>
    <source>
        <strain evidence="10 11">ResAG-59</strain>
    </source>
</reference>
<evidence type="ECO:0000256" key="2">
    <source>
        <dbReference type="ARBA" id="ARBA00008537"/>
    </source>
</evidence>
<keyword evidence="7 8" id="KW-0472">Membrane</keyword>
<feature type="domain" description="Major facilitator superfamily (MFS) profile" evidence="9">
    <location>
        <begin position="57"/>
        <end position="506"/>
    </location>
</feature>
<proteinExistence type="inferred from homology"/>
<feature type="transmembrane region" description="Helical" evidence="8">
    <location>
        <begin position="431"/>
        <end position="458"/>
    </location>
</feature>
<dbReference type="InterPro" id="IPR004638">
    <property type="entry name" value="EmrB-like"/>
</dbReference>
<feature type="transmembrane region" description="Helical" evidence="8">
    <location>
        <begin position="267"/>
        <end position="288"/>
    </location>
</feature>
<dbReference type="InterPro" id="IPR036259">
    <property type="entry name" value="MFS_trans_sf"/>
</dbReference>
<feature type="transmembrane region" description="Helical" evidence="8">
    <location>
        <begin position="373"/>
        <end position="390"/>
    </location>
</feature>
<feature type="transmembrane region" description="Helical" evidence="8">
    <location>
        <begin position="155"/>
        <end position="173"/>
    </location>
</feature>
<keyword evidence="4" id="KW-1003">Cell membrane</keyword>
<evidence type="ECO:0000256" key="4">
    <source>
        <dbReference type="ARBA" id="ARBA00022475"/>
    </source>
</evidence>
<keyword evidence="5 8" id="KW-0812">Transmembrane</keyword>
<feature type="transmembrane region" description="Helical" evidence="8">
    <location>
        <begin position="185"/>
        <end position="206"/>
    </location>
</feature>
<sequence length="525" mass="53627">MGSVTNVCAYLFRKIFLTPRENQPASAARGPAFARRAFQKEVCSFMSNTPIRHAGAVLFAVAFATLLATFNETFLNVALTPIMDDLAVSAGTVQWVTTAYMLAAAIMVPVTGFLYRSVLTKRLTMVALALLLVGTLIGLVAGSFAVLLAGRVVQALGTGMIVPIGMNLTLAVAPKGKLGTYMGVVSAMTTLGPAFGPIVAGLVLSAGDWHQLFAVFAVLVVVAAALSAAVVPNVAELTSPRLDMASTCLISLALVGLLYGLSTVFSGGFAVAAVALAVGVGCLVAFVVRQGRVAEPLVDLRPFSNRAFIMGLVVIVIALMTVFSMNIILPLFMQGSLGFSAFDAALTLLPACVLSCVLAPLAGKVYDRAGLRVMLPVGLGLMAVFAFALSRCTEQATSPVIVLCYAPVIVGCALSMGPAQSFALSSLKPQLYPHGVTIVSTSFQIAGCVGSSLFVGVLSSVQAAQLAGGAASGLATAAGFQAACLVAAAIAVAGFALSLGLGRLERRCVVQQAAAPAPATAASEV</sequence>
<feature type="transmembrane region" description="Helical" evidence="8">
    <location>
        <begin position="339"/>
        <end position="361"/>
    </location>
</feature>